<dbReference type="InterPro" id="IPR013113">
    <property type="entry name" value="SIP_FAD-bd"/>
</dbReference>
<dbReference type="AlphaFoldDB" id="A0A0X8NUW5"/>
<organism evidence="2 3">
    <name type="scientific">Alcaligenes xylosoxydans xylosoxydans</name>
    <name type="common">Achromobacter xylosoxidans</name>
    <dbReference type="NCBI Taxonomy" id="85698"/>
    <lineage>
        <taxon>Bacteria</taxon>
        <taxon>Pseudomonadati</taxon>
        <taxon>Pseudomonadota</taxon>
        <taxon>Betaproteobacteria</taxon>
        <taxon>Burkholderiales</taxon>
        <taxon>Alcaligenaceae</taxon>
        <taxon>Achromobacter</taxon>
    </lineage>
</organism>
<dbReference type="PROSITE" id="PS51384">
    <property type="entry name" value="FAD_FR"/>
    <property type="match status" value="1"/>
</dbReference>
<dbReference type="InterPro" id="IPR017927">
    <property type="entry name" value="FAD-bd_FR_type"/>
</dbReference>
<name>A0A0X8NUW5_ALCXX</name>
<dbReference type="InterPro" id="IPR039261">
    <property type="entry name" value="FNR_nucleotide-bd"/>
</dbReference>
<feature type="domain" description="FAD-binding FR-type" evidence="1">
    <location>
        <begin position="23"/>
        <end position="123"/>
    </location>
</feature>
<dbReference type="InterPro" id="IPR017938">
    <property type="entry name" value="Riboflavin_synthase-like_b-brl"/>
</dbReference>
<dbReference type="GO" id="GO:0016491">
    <property type="term" value="F:oxidoreductase activity"/>
    <property type="evidence" value="ECO:0007669"/>
    <property type="project" value="InterPro"/>
</dbReference>
<dbReference type="Pfam" id="PF08021">
    <property type="entry name" value="FAD_binding_9"/>
    <property type="match status" value="1"/>
</dbReference>
<dbReference type="PANTHER" id="PTHR30157:SF0">
    <property type="entry name" value="NADPH-DEPENDENT FERRIC-CHELATE REDUCTASE"/>
    <property type="match status" value="1"/>
</dbReference>
<dbReference type="Proteomes" id="UP000060602">
    <property type="component" value="Chromosome"/>
</dbReference>
<dbReference type="SUPFAM" id="SSF63380">
    <property type="entry name" value="Riboflavin synthase domain-like"/>
    <property type="match status" value="1"/>
</dbReference>
<dbReference type="EMBL" id="CP014060">
    <property type="protein sequence ID" value="AMG34816.1"/>
    <property type="molecule type" value="Genomic_DNA"/>
</dbReference>
<reference evidence="3" key="1">
    <citation type="submission" date="2015-12" db="EMBL/GenBank/DDBJ databases">
        <title>FDA dAtabase for Regulatory Grade micrObial Sequences (FDA-ARGOS): Supporting development and validation of Infectious Disease Dx tests.</title>
        <authorList>
            <person name="Case J."/>
            <person name="Tallon L."/>
            <person name="Sadzewicz L."/>
            <person name="Sengamalay N."/>
            <person name="Ott S."/>
            <person name="Godinez A."/>
            <person name="Nagaraj S."/>
            <person name="Nadendla S."/>
            <person name="Sichtig H."/>
        </authorList>
    </citation>
    <scope>NUCLEOTIDE SEQUENCE [LARGE SCALE GENOMIC DNA]</scope>
    <source>
        <strain evidence="3">FDAARGOS_147</strain>
    </source>
</reference>
<dbReference type="Gene3D" id="2.40.30.10">
    <property type="entry name" value="Translation factors"/>
    <property type="match status" value="1"/>
</dbReference>
<evidence type="ECO:0000313" key="3">
    <source>
        <dbReference type="Proteomes" id="UP000060602"/>
    </source>
</evidence>
<gene>
    <name evidence="2" type="ORF">AL504_01305</name>
</gene>
<evidence type="ECO:0000313" key="2">
    <source>
        <dbReference type="EMBL" id="AMG34816.1"/>
    </source>
</evidence>
<proteinExistence type="predicted"/>
<sequence>MNGERTEMMNPPQGRMSRAFTRLFMKPTRIMAAETLAGGMRLLTLQSPAFREARWVPGQKVQIAMGSAFVARTYTPIDWDVARGRTRIVTYSHGGGPGSAWAERAEPGEECDVLGPRASLNLGSIEGGRVLLGDETSVGVACALGHGTGDAMHCLLEVHAVAAVRDVLARLGRDDVELFGRQAGDAHLDEIERRLPALAAAGATFILTGRASTIQRQRRALKALGVASGRIMAKAYWAPGKTGLD</sequence>
<evidence type="ECO:0000259" key="1">
    <source>
        <dbReference type="PROSITE" id="PS51384"/>
    </source>
</evidence>
<dbReference type="Gene3D" id="3.40.50.80">
    <property type="entry name" value="Nucleotide-binding domain of ferredoxin-NADP reductase (FNR) module"/>
    <property type="match status" value="1"/>
</dbReference>
<dbReference type="PANTHER" id="PTHR30157">
    <property type="entry name" value="FERRIC REDUCTASE, NADPH-DEPENDENT"/>
    <property type="match status" value="1"/>
</dbReference>
<protein>
    <submittedName>
        <fullName evidence="2">Siderophore-interacting protein</fullName>
    </submittedName>
</protein>
<accession>A0A0X8NUW5</accession>
<dbReference type="InterPro" id="IPR039374">
    <property type="entry name" value="SIP_fam"/>
</dbReference>